<feature type="compositionally biased region" description="Low complexity" evidence="10">
    <location>
        <begin position="369"/>
        <end position="390"/>
    </location>
</feature>
<feature type="compositionally biased region" description="Acidic residues" evidence="10">
    <location>
        <begin position="728"/>
        <end position="738"/>
    </location>
</feature>
<dbReference type="Pfam" id="PF02544">
    <property type="entry name" value="Steroid_dh"/>
    <property type="match status" value="1"/>
</dbReference>
<feature type="transmembrane region" description="Helical" evidence="11">
    <location>
        <begin position="12"/>
        <end position="39"/>
    </location>
</feature>
<evidence type="ECO:0000256" key="7">
    <source>
        <dbReference type="ARBA" id="ARBA00023136"/>
    </source>
</evidence>
<dbReference type="EMBL" id="JADGJQ010000021">
    <property type="protein sequence ID" value="KAJ3179359.1"/>
    <property type="molecule type" value="Genomic_DNA"/>
</dbReference>
<protein>
    <submittedName>
        <fullName evidence="13">Steroid 5 alpha-reductase 3</fullName>
    </submittedName>
</protein>
<evidence type="ECO:0000256" key="3">
    <source>
        <dbReference type="ARBA" id="ARBA00022692"/>
    </source>
</evidence>
<accession>A0AAD5TKM0</accession>
<dbReference type="GO" id="GO:0016095">
    <property type="term" value="P:polyprenol catabolic process"/>
    <property type="evidence" value="ECO:0007669"/>
    <property type="project" value="TreeGrafter"/>
</dbReference>
<proteinExistence type="predicted"/>
<dbReference type="InterPro" id="IPR039698">
    <property type="entry name" value="Dfg10/SRD5A3"/>
</dbReference>
<dbReference type="Proteomes" id="UP001212152">
    <property type="component" value="Unassembled WGS sequence"/>
</dbReference>
<feature type="compositionally biased region" description="Acidic residues" evidence="10">
    <location>
        <begin position="649"/>
        <end position="675"/>
    </location>
</feature>
<dbReference type="GO" id="GO:0006367">
    <property type="term" value="P:transcription initiation at RNA polymerase II promoter"/>
    <property type="evidence" value="ECO:0007669"/>
    <property type="project" value="InterPro"/>
</dbReference>
<evidence type="ECO:0000256" key="8">
    <source>
        <dbReference type="ARBA" id="ARBA00023163"/>
    </source>
</evidence>
<sequence>MAVSAVPLPPALAALIFTIRSVYYLASAAVLVGLIVPFLRSTIIPYGKTLQAAGNRTGSVSRRAQFCREFLSVRKSLFWHFYALGLPWSASLLWMCLHSVPLSSAWMSAADNVVVAWTGSWFTAWHVSEQLPTEVILAHALMVVQTARRLFECLRIFTASPARMHITHYVVGIVYYLVTPMAVGVQGWSHWWAQNHTNTAFHLSDLRMRHALALALFAWASYEQYRAHAHLASLRSAGRKVNASTTSTSTSPVPIYKLPQAGWFRDVACPHYLFEFLIYVSFSVIAGFQNGTCLAVLVWIAIGLGVPADQQRSWYQRKFPELVPARWNRVVPFFSSANCPRTPSTHPYPQANQYMSSFQHQPQIMMQRGLAGQAQQLQPQQQQQQQQPQQEYKTYSIVGTTPQPPITHNVMRVADERFNLGKLVAPIRMVREKPEPRRRPGDAAAEAGAEGGGDVKGEGDGKTTKTGKEKLDTATVAPYGNAVRNRVRRFQKKTKIYTLSRDPTVDDVDEGPSQRRYRRDPDKYPYVLSDFEATTQWTGTLHGQSDSYMLLAVQGDQLKALPVAKWYKFQQKPKYKTYTAEEAAAMMKKQSRRRLDTWVMHKQAKAEGEAAAKDEDVPIKEEKSYMKKLLGLEEPKSRGRDARDRVDDDAAEMDYEEEFADDEDIRFGMENEEDEKEAKNRQYGKLAKRQNFDEEEEDEDEREEKIKARAKHVEQKKLKRALKKVDQLDEVMQSDEDNPYISDVGSSDDDEKPEEPEIKIEGALKRKEGEIHGIPSGRVKDLLGPRGDVSPAMTSPEYSAIVGKKRLTSPKHSLHMGSARAGSSSPAAGSSPMAGGAGKGKKRKGPGSDDERSEKKIRTEIRPMATGSAAEMLKHLSGGGRAASPPHTDNSGRPPSVRAKAPIGRPRGSATSPRTSPLGPGAASGRSAPGSTSTGSAATPLGISAGTSGKRKAGPETGSAVPKKAAKRTPQTSPRGAGASSSGNSTAITNADIIAAFRTSNKPEMELKELLNEVQRVAAARGVSGPLPLPEMRAMVTPLIKSLCVVDTRSGKMPLVKLKETAK</sequence>
<feature type="compositionally biased region" description="Basic and acidic residues" evidence="10">
    <location>
        <begin position="633"/>
        <end position="648"/>
    </location>
</feature>
<dbReference type="PANTHER" id="PTHR14624">
    <property type="entry name" value="DFG10 PROTEIN"/>
    <property type="match status" value="1"/>
</dbReference>
<evidence type="ECO:0000256" key="2">
    <source>
        <dbReference type="ARBA" id="ARBA00004127"/>
    </source>
</evidence>
<dbReference type="AlphaFoldDB" id="A0AAD5TKM0"/>
<evidence type="ECO:0000256" key="9">
    <source>
        <dbReference type="ARBA" id="ARBA00023242"/>
    </source>
</evidence>
<gene>
    <name evidence="13" type="primary">SRD5A3</name>
    <name evidence="13" type="ORF">HDU87_002968</name>
</gene>
<feature type="region of interest" description="Disordered" evidence="10">
    <location>
        <begin position="633"/>
        <end position="987"/>
    </location>
</feature>
<evidence type="ECO:0000256" key="6">
    <source>
        <dbReference type="ARBA" id="ARBA00023125"/>
    </source>
</evidence>
<feature type="region of interest" description="Disordered" evidence="10">
    <location>
        <begin position="369"/>
        <end position="392"/>
    </location>
</feature>
<keyword evidence="4 11" id="KW-1133">Transmembrane helix</keyword>
<dbReference type="SUPFAM" id="SSF50916">
    <property type="entry name" value="Rap30/74 interaction domains"/>
    <property type="match status" value="1"/>
</dbReference>
<dbReference type="PROSITE" id="PS50244">
    <property type="entry name" value="S5A_REDUCTASE"/>
    <property type="match status" value="1"/>
</dbReference>
<dbReference type="GO" id="GO:0005634">
    <property type="term" value="C:nucleus"/>
    <property type="evidence" value="ECO:0007669"/>
    <property type="project" value="UniProtKB-SubCell"/>
</dbReference>
<keyword evidence="8" id="KW-0804">Transcription</keyword>
<dbReference type="GO" id="GO:0003677">
    <property type="term" value="F:DNA binding"/>
    <property type="evidence" value="ECO:0007669"/>
    <property type="project" value="UniProtKB-KW"/>
</dbReference>
<feature type="compositionally biased region" description="Low complexity" evidence="10">
    <location>
        <begin position="916"/>
        <end position="942"/>
    </location>
</feature>
<keyword evidence="5" id="KW-0805">Transcription regulation</keyword>
<keyword evidence="3 11" id="KW-0812">Transmembrane</keyword>
<feature type="transmembrane region" description="Helical" evidence="11">
    <location>
        <begin position="77"/>
        <end position="95"/>
    </location>
</feature>
<feature type="domain" description="3-oxo-5-alpha-steroid 4-dehydrogenase C-terminal" evidence="12">
    <location>
        <begin position="207"/>
        <end position="334"/>
    </location>
</feature>
<dbReference type="GO" id="GO:0003865">
    <property type="term" value="F:3-oxo-5-alpha-steroid 4-dehydrogenase activity"/>
    <property type="evidence" value="ECO:0007669"/>
    <property type="project" value="TreeGrafter"/>
</dbReference>
<keyword evidence="14" id="KW-1185">Reference proteome</keyword>
<evidence type="ECO:0000256" key="11">
    <source>
        <dbReference type="SAM" id="Phobius"/>
    </source>
</evidence>
<feature type="compositionally biased region" description="Basic and acidic residues" evidence="10">
    <location>
        <begin position="846"/>
        <end position="861"/>
    </location>
</feature>
<comment type="caution">
    <text evidence="13">The sequence shown here is derived from an EMBL/GenBank/DDBJ whole genome shotgun (WGS) entry which is preliminary data.</text>
</comment>
<dbReference type="PANTHER" id="PTHR14624:SF0">
    <property type="entry name" value="POLYPRENOL REDUCTASE"/>
    <property type="match status" value="1"/>
</dbReference>
<feature type="compositionally biased region" description="Low complexity" evidence="10">
    <location>
        <begin position="976"/>
        <end position="987"/>
    </location>
</feature>
<evidence type="ECO:0000313" key="14">
    <source>
        <dbReference type="Proteomes" id="UP001212152"/>
    </source>
</evidence>
<feature type="compositionally biased region" description="Acidic residues" evidence="10">
    <location>
        <begin position="693"/>
        <end position="702"/>
    </location>
</feature>
<feature type="compositionally biased region" description="Basic and acidic residues" evidence="10">
    <location>
        <begin position="755"/>
        <end position="771"/>
    </location>
</feature>
<feature type="compositionally biased region" description="Basic residues" evidence="10">
    <location>
        <begin position="803"/>
        <end position="814"/>
    </location>
</feature>
<dbReference type="SUPFAM" id="SSF81995">
    <property type="entry name" value="beta-sandwich domain of Sec23/24"/>
    <property type="match status" value="1"/>
</dbReference>
<organism evidence="13 14">
    <name type="scientific">Geranomyces variabilis</name>
    <dbReference type="NCBI Taxonomy" id="109894"/>
    <lineage>
        <taxon>Eukaryota</taxon>
        <taxon>Fungi</taxon>
        <taxon>Fungi incertae sedis</taxon>
        <taxon>Chytridiomycota</taxon>
        <taxon>Chytridiomycota incertae sedis</taxon>
        <taxon>Chytridiomycetes</taxon>
        <taxon>Spizellomycetales</taxon>
        <taxon>Powellomycetaceae</taxon>
        <taxon>Geranomyces</taxon>
    </lineage>
</organism>
<evidence type="ECO:0000256" key="5">
    <source>
        <dbReference type="ARBA" id="ARBA00023015"/>
    </source>
</evidence>
<feature type="compositionally biased region" description="Basic and acidic residues" evidence="10">
    <location>
        <begin position="703"/>
        <end position="716"/>
    </location>
</feature>
<comment type="subcellular location">
    <subcellularLocation>
        <location evidence="2">Endomembrane system</location>
        <topology evidence="2">Multi-pass membrane protein</topology>
    </subcellularLocation>
    <subcellularLocation>
        <location evidence="1">Nucleus</location>
    </subcellularLocation>
</comment>
<feature type="region of interest" description="Disordered" evidence="10">
    <location>
        <begin position="431"/>
        <end position="467"/>
    </location>
</feature>
<name>A0AAD5TKM0_9FUNG</name>
<keyword evidence="7 11" id="KW-0472">Membrane</keyword>
<evidence type="ECO:0000259" key="12">
    <source>
        <dbReference type="Pfam" id="PF02544"/>
    </source>
</evidence>
<dbReference type="InterPro" id="IPR001104">
    <property type="entry name" value="3-oxo-5_a-steroid_4-DH_C"/>
</dbReference>
<feature type="compositionally biased region" description="Basic and acidic residues" evidence="10">
    <location>
        <begin position="431"/>
        <end position="441"/>
    </location>
</feature>
<evidence type="ECO:0000313" key="13">
    <source>
        <dbReference type="EMBL" id="KAJ3179359.1"/>
    </source>
</evidence>
<evidence type="ECO:0000256" key="1">
    <source>
        <dbReference type="ARBA" id="ARBA00004123"/>
    </source>
</evidence>
<feature type="compositionally biased region" description="Basic and acidic residues" evidence="10">
    <location>
        <begin position="453"/>
        <end position="467"/>
    </location>
</feature>
<reference evidence="13" key="1">
    <citation type="submission" date="2020-05" db="EMBL/GenBank/DDBJ databases">
        <title>Phylogenomic resolution of chytrid fungi.</title>
        <authorList>
            <person name="Stajich J.E."/>
            <person name="Amses K."/>
            <person name="Simmons R."/>
            <person name="Seto K."/>
            <person name="Myers J."/>
            <person name="Bonds A."/>
            <person name="Quandt C.A."/>
            <person name="Barry K."/>
            <person name="Liu P."/>
            <person name="Grigoriev I."/>
            <person name="Longcore J.E."/>
            <person name="James T.Y."/>
        </authorList>
    </citation>
    <scope>NUCLEOTIDE SEQUENCE</scope>
    <source>
        <strain evidence="13">JEL0379</strain>
    </source>
</reference>
<dbReference type="GO" id="GO:0005783">
    <property type="term" value="C:endoplasmic reticulum"/>
    <property type="evidence" value="ECO:0007669"/>
    <property type="project" value="TreeGrafter"/>
</dbReference>
<evidence type="ECO:0000256" key="4">
    <source>
        <dbReference type="ARBA" id="ARBA00022989"/>
    </source>
</evidence>
<keyword evidence="9" id="KW-0539">Nucleus</keyword>
<dbReference type="InterPro" id="IPR011039">
    <property type="entry name" value="TFIIF_interaction"/>
</dbReference>
<dbReference type="GO" id="GO:0006488">
    <property type="term" value="P:dolichol-linked oligosaccharide biosynthetic process"/>
    <property type="evidence" value="ECO:0007669"/>
    <property type="project" value="InterPro"/>
</dbReference>
<keyword evidence="6" id="KW-0238">DNA-binding</keyword>
<feature type="compositionally biased region" description="Low complexity" evidence="10">
    <location>
        <begin position="816"/>
        <end position="834"/>
    </location>
</feature>
<evidence type="ECO:0000256" key="10">
    <source>
        <dbReference type="SAM" id="MobiDB-lite"/>
    </source>
</evidence>